<organism evidence="1">
    <name type="scientific">bioreactor metagenome</name>
    <dbReference type="NCBI Taxonomy" id="1076179"/>
    <lineage>
        <taxon>unclassified sequences</taxon>
        <taxon>metagenomes</taxon>
        <taxon>ecological metagenomes</taxon>
    </lineage>
</organism>
<gene>
    <name evidence="1" type="ORF">SDC9_138433</name>
</gene>
<evidence type="ECO:0000313" key="1">
    <source>
        <dbReference type="EMBL" id="MPM91305.1"/>
    </source>
</evidence>
<reference evidence="1" key="1">
    <citation type="submission" date="2019-08" db="EMBL/GenBank/DDBJ databases">
        <authorList>
            <person name="Kucharzyk K."/>
            <person name="Murdoch R.W."/>
            <person name="Higgins S."/>
            <person name="Loffler F."/>
        </authorList>
    </citation>
    <scope>NUCLEOTIDE SEQUENCE</scope>
</reference>
<comment type="caution">
    <text evidence="1">The sequence shown here is derived from an EMBL/GenBank/DDBJ whole genome shotgun (WGS) entry which is preliminary data.</text>
</comment>
<protein>
    <submittedName>
        <fullName evidence="1">Uncharacterized protein</fullName>
    </submittedName>
</protein>
<proteinExistence type="predicted"/>
<accession>A0A645DPW7</accession>
<name>A0A645DPW7_9ZZZZ</name>
<dbReference type="PROSITE" id="PS51257">
    <property type="entry name" value="PROKAR_LIPOPROTEIN"/>
    <property type="match status" value="1"/>
</dbReference>
<dbReference type="EMBL" id="VSSQ01038385">
    <property type="protein sequence ID" value="MPM91305.1"/>
    <property type="molecule type" value="Genomic_DNA"/>
</dbReference>
<dbReference type="AlphaFoldDB" id="A0A645DPW7"/>
<sequence>MKKRIIVIVLCVAVMLSGCSPRLISEARAKEAGLAMINRVFDVNETEAAVTLEEQPGLSDINGVHAHLGGEDPIKYYTVKVGLLDDGNFLYYAEVNAQTGVAYRVDRNTASISLSEEQRKQADVLGNLDDFHPDSFLNIQNDAMSIVQGLIQTRLEKDVPIFRMYPDMIESDSVDFPKVWLEYIVVMENDTIYTITLCWPSMDIIGVYNRTSDPF</sequence>